<feature type="region of interest" description="Disordered" evidence="1">
    <location>
        <begin position="1"/>
        <end position="26"/>
    </location>
</feature>
<organism evidence="2 3">
    <name type="scientific">Streptomyces tsukubensis (strain DSM 42081 / NBRC 108919 / NRRL 18488 / 9993)</name>
    <dbReference type="NCBI Taxonomy" id="1114943"/>
    <lineage>
        <taxon>Bacteria</taxon>
        <taxon>Bacillati</taxon>
        <taxon>Actinomycetota</taxon>
        <taxon>Actinomycetes</taxon>
        <taxon>Kitasatosporales</taxon>
        <taxon>Streptomycetaceae</taxon>
        <taxon>Streptomyces</taxon>
    </lineage>
</organism>
<accession>A0A7G3U8G2</accession>
<dbReference type="RefSeq" id="WP_040913593.1">
    <property type="nucleotide sequence ID" value="NZ_CP029159.1"/>
</dbReference>
<evidence type="ECO:0000313" key="3">
    <source>
        <dbReference type="Proteomes" id="UP000005940"/>
    </source>
</evidence>
<dbReference type="AlphaFoldDB" id="A0A7G3U8G2"/>
<gene>
    <name evidence="2" type="ORF">STSU_005780</name>
</gene>
<sequence>MAARRTTDGGGDTEPTGTPGPSVHIGTVSHSAMTFGAGSTASTVNHTAGAVVDDPVQRELLAAVRALRADLERLVATAGTEILDAELVAAEDEITASGAAGPARLERLRGALTTAGEWVGVLGSGVAVAELVTALTGG</sequence>
<evidence type="ECO:0000313" key="2">
    <source>
        <dbReference type="EMBL" id="QKM66744.1"/>
    </source>
</evidence>
<proteinExistence type="predicted"/>
<dbReference type="Proteomes" id="UP000005940">
    <property type="component" value="Chromosome"/>
</dbReference>
<keyword evidence="3" id="KW-1185">Reference proteome</keyword>
<reference evidence="2 3" key="1">
    <citation type="journal article" date="2012" name="J. Bacteriol.">
        <title>Draft genome of Streptomyces tsukubaensis NRRL 18488, the producer of the clinically important immunosuppressant tacrolimus (FK506).</title>
        <authorList>
            <person name="Barreiro C."/>
            <person name="Prieto C."/>
            <person name="Sola-Landa A."/>
            <person name="Solera E."/>
            <person name="Martinez-Castro M."/>
            <person name="Perez-Redondo R."/>
            <person name="Garcia-Estrada C."/>
            <person name="Aparicio J.F."/>
            <person name="Fernandez-Martinez L.T."/>
            <person name="Santos-Aberturas J."/>
            <person name="Salehi-Najafabadi Z."/>
            <person name="Rodriguez-Garcia A."/>
            <person name="Tauch A."/>
            <person name="Martin J.F."/>
        </authorList>
    </citation>
    <scope>NUCLEOTIDE SEQUENCE [LARGE SCALE GENOMIC DNA]</scope>
    <source>
        <strain evidence="3">DSM 42081 / NBRC 108919 / NRRL 18488 / 9993</strain>
    </source>
</reference>
<protein>
    <submittedName>
        <fullName evidence="2">Uncharacterized protein</fullName>
    </submittedName>
</protein>
<evidence type="ECO:0000256" key="1">
    <source>
        <dbReference type="SAM" id="MobiDB-lite"/>
    </source>
</evidence>
<name>A0A7G3U8G2_STRT9</name>
<dbReference type="EMBL" id="CP029159">
    <property type="protein sequence ID" value="QKM66744.1"/>
    <property type="molecule type" value="Genomic_DNA"/>
</dbReference>